<protein>
    <submittedName>
        <fullName evidence="2">HNH endonuclease</fullName>
    </submittedName>
</protein>
<reference evidence="2 3" key="1">
    <citation type="submission" date="2020-05" db="EMBL/GenBank/DDBJ databases">
        <title>Whole Genome Sequences of Enterobacteriales Associated with the International Space Station.</title>
        <authorList>
            <person name="Bharadwaj A."/>
            <person name="Daudu R."/>
            <person name="Singh N."/>
            <person name="Wood J."/>
            <person name="Debieu M."/>
            <person name="Mason C."/>
            <person name="Wang C."/>
            <person name="Venkateswaran K."/>
        </authorList>
    </citation>
    <scope>NUCLEOTIDE SEQUENCE [LARGE SCALE GENOMIC DNA]</scope>
    <source>
        <strain evidence="2 3">IF5SW-B1</strain>
    </source>
</reference>
<accession>A0A7Y6TT01</accession>
<dbReference type="InterPro" id="IPR044925">
    <property type="entry name" value="His-Me_finger_sf"/>
</dbReference>
<dbReference type="Proteomes" id="UP000566985">
    <property type="component" value="Unassembled WGS sequence"/>
</dbReference>
<sequence length="176" mass="19684">MKIICEFRKNYSVDENGVVRRIEPGRGTKAGQALKLNKNTNGYYKVCLMNNGKGKNFLVHRLVAEKYIPNPKNLPQVNHINGVKTDNRVENLEWCDASYNGKHSYAHLYRQRTSLPGEKNGAAKLSEKDVKRVISLREAGETLSAIAKVMGVSVSLISMISSGDRWSHLQKPSEAV</sequence>
<dbReference type="GeneID" id="57346517"/>
<feature type="domain" description="HNH nuclease" evidence="1">
    <location>
        <begin position="58"/>
        <end position="101"/>
    </location>
</feature>
<dbReference type="GO" id="GO:0004519">
    <property type="term" value="F:endonuclease activity"/>
    <property type="evidence" value="ECO:0007669"/>
    <property type="project" value="UniProtKB-KW"/>
</dbReference>
<evidence type="ECO:0000259" key="1">
    <source>
        <dbReference type="Pfam" id="PF13392"/>
    </source>
</evidence>
<keyword evidence="2" id="KW-0378">Hydrolase</keyword>
<evidence type="ECO:0000313" key="2">
    <source>
        <dbReference type="EMBL" id="NUY97727.1"/>
    </source>
</evidence>
<gene>
    <name evidence="2" type="ORF">HU668_14830</name>
</gene>
<dbReference type="Gene3D" id="3.90.75.20">
    <property type="match status" value="1"/>
</dbReference>
<dbReference type="Pfam" id="PF13392">
    <property type="entry name" value="HNH_3"/>
    <property type="match status" value="1"/>
</dbReference>
<name>A0A7Y6TT01_9GAMM</name>
<dbReference type="AlphaFoldDB" id="A0A7Y6TT01"/>
<evidence type="ECO:0000313" key="3">
    <source>
        <dbReference type="Proteomes" id="UP000566985"/>
    </source>
</evidence>
<keyword evidence="2" id="KW-0255">Endonuclease</keyword>
<dbReference type="RefSeq" id="WP_069728491.1">
    <property type="nucleotide sequence ID" value="NZ_JABWPE010000018.1"/>
</dbReference>
<keyword evidence="2" id="KW-0540">Nuclease</keyword>
<proteinExistence type="predicted"/>
<comment type="caution">
    <text evidence="2">The sequence shown here is derived from an EMBL/GenBank/DDBJ whole genome shotgun (WGS) entry which is preliminary data.</text>
</comment>
<organism evidence="2 3">
    <name type="scientific">Pantoea brenneri</name>
    <dbReference type="NCBI Taxonomy" id="472694"/>
    <lineage>
        <taxon>Bacteria</taxon>
        <taxon>Pseudomonadati</taxon>
        <taxon>Pseudomonadota</taxon>
        <taxon>Gammaproteobacteria</taxon>
        <taxon>Enterobacterales</taxon>
        <taxon>Erwiniaceae</taxon>
        <taxon>Pantoea</taxon>
    </lineage>
</organism>
<dbReference type="EMBL" id="JABWPM010000017">
    <property type="protein sequence ID" value="NUY97727.1"/>
    <property type="molecule type" value="Genomic_DNA"/>
</dbReference>
<dbReference type="SUPFAM" id="SSF54060">
    <property type="entry name" value="His-Me finger endonucleases"/>
    <property type="match status" value="1"/>
</dbReference>
<dbReference type="InterPro" id="IPR003615">
    <property type="entry name" value="HNH_nuc"/>
</dbReference>